<dbReference type="Proteomes" id="UP000304382">
    <property type="component" value="Unassembled WGS sequence"/>
</dbReference>
<evidence type="ECO:0000256" key="5">
    <source>
        <dbReference type="ARBA" id="ARBA00022989"/>
    </source>
</evidence>
<dbReference type="InterPro" id="IPR000515">
    <property type="entry name" value="MetI-like"/>
</dbReference>
<dbReference type="PANTHER" id="PTHR43386">
    <property type="entry name" value="OLIGOPEPTIDE TRANSPORT SYSTEM PERMEASE PROTEIN APPC"/>
    <property type="match status" value="1"/>
</dbReference>
<dbReference type="InterPro" id="IPR050366">
    <property type="entry name" value="BP-dependent_transpt_permease"/>
</dbReference>
<keyword evidence="5 7" id="KW-1133">Transmembrane helix</keyword>
<sequence>MSIDTLSFDTSGLDRIVSPARRELWYRSYRRFANQPMSVIGLVIVVTITLAAVFAPYIAPYPEQVGSFTDFANAYHPPSLDHPFGTDSAGRDILTRVIFGYRIALLLVAVVLGLGVPVGVMLGLVAGYAGGWVDTIIMRITDTFLALPPLVLALAIASAFEPTLEIAMFAIASLWWTWYARLARGLAASLSDEEYVQAAELAGASRTHILFRELLPNCLSPLLVKATLDAGIVVLTGASLSFIGLGVQPPRPGLGTMVADGTQYLPAEWWISIFPGFAIFVLVMGFNMLGDGLRDLFDVEVEQ</sequence>
<dbReference type="InterPro" id="IPR035906">
    <property type="entry name" value="MetI-like_sf"/>
</dbReference>
<feature type="transmembrane region" description="Helical" evidence="7">
    <location>
        <begin position="267"/>
        <end position="286"/>
    </location>
</feature>
<dbReference type="GO" id="GO:0055085">
    <property type="term" value="P:transmembrane transport"/>
    <property type="evidence" value="ECO:0007669"/>
    <property type="project" value="InterPro"/>
</dbReference>
<dbReference type="Pfam" id="PF12911">
    <property type="entry name" value="OppC_N"/>
    <property type="match status" value="1"/>
</dbReference>
<gene>
    <name evidence="9" type="primary">dppCch3</name>
    <name evidence="9" type="ORF">Harman_23870</name>
</gene>
<name>A0A4C2EJ92_9EURY</name>
<evidence type="ECO:0000256" key="4">
    <source>
        <dbReference type="ARBA" id="ARBA00022692"/>
    </source>
</evidence>
<evidence type="ECO:0000256" key="2">
    <source>
        <dbReference type="ARBA" id="ARBA00022448"/>
    </source>
</evidence>
<keyword evidence="3" id="KW-1003">Cell membrane</keyword>
<dbReference type="Pfam" id="PF00528">
    <property type="entry name" value="BPD_transp_1"/>
    <property type="match status" value="1"/>
</dbReference>
<comment type="similarity">
    <text evidence="7">Belongs to the binding-protein-dependent transport system permease family.</text>
</comment>
<evidence type="ECO:0000313" key="9">
    <source>
        <dbReference type="EMBL" id="GCF14452.1"/>
    </source>
</evidence>
<keyword evidence="10" id="KW-1185">Reference proteome</keyword>
<dbReference type="Gene3D" id="1.10.3720.10">
    <property type="entry name" value="MetI-like"/>
    <property type="match status" value="1"/>
</dbReference>
<dbReference type="CDD" id="cd06261">
    <property type="entry name" value="TM_PBP2"/>
    <property type="match status" value="1"/>
</dbReference>
<dbReference type="PROSITE" id="PS50928">
    <property type="entry name" value="ABC_TM1"/>
    <property type="match status" value="1"/>
</dbReference>
<keyword evidence="4 7" id="KW-0812">Transmembrane</keyword>
<feature type="transmembrane region" description="Helical" evidence="7">
    <location>
        <begin position="103"/>
        <end position="128"/>
    </location>
</feature>
<evidence type="ECO:0000256" key="7">
    <source>
        <dbReference type="RuleBase" id="RU363032"/>
    </source>
</evidence>
<dbReference type="RefSeq" id="WP_137684036.1">
    <property type="nucleotide sequence ID" value="NZ_BIXZ01000003.1"/>
</dbReference>
<feature type="domain" description="ABC transmembrane type-1" evidence="8">
    <location>
        <begin position="101"/>
        <end position="290"/>
    </location>
</feature>
<dbReference type="PANTHER" id="PTHR43386:SF1">
    <property type="entry name" value="D,D-DIPEPTIDE TRANSPORT SYSTEM PERMEASE PROTEIN DDPC-RELATED"/>
    <property type="match status" value="1"/>
</dbReference>
<feature type="transmembrane region" description="Helical" evidence="7">
    <location>
        <begin position="37"/>
        <end position="59"/>
    </location>
</feature>
<keyword evidence="2 7" id="KW-0813">Transport</keyword>
<dbReference type="GO" id="GO:0005886">
    <property type="term" value="C:plasma membrane"/>
    <property type="evidence" value="ECO:0007669"/>
    <property type="project" value="UniProtKB-SubCell"/>
</dbReference>
<organism evidence="9 10">
    <name type="scientific">Haloarcula mannanilytica</name>
    <dbReference type="NCBI Taxonomy" id="2509225"/>
    <lineage>
        <taxon>Archaea</taxon>
        <taxon>Methanobacteriati</taxon>
        <taxon>Methanobacteriota</taxon>
        <taxon>Stenosarchaea group</taxon>
        <taxon>Halobacteria</taxon>
        <taxon>Halobacteriales</taxon>
        <taxon>Haloarculaceae</taxon>
        <taxon>Haloarcula</taxon>
    </lineage>
</organism>
<evidence type="ECO:0000256" key="6">
    <source>
        <dbReference type="ARBA" id="ARBA00023136"/>
    </source>
</evidence>
<reference evidence="9 10" key="1">
    <citation type="submission" date="2019-02" db="EMBL/GenBank/DDBJ databases">
        <title>Haloarcula mannanilyticum sp. nov., a mannan degrading haloarchaeon isolated from commercial salt.</title>
        <authorList>
            <person name="Enomoto S."/>
            <person name="Shimane Y."/>
            <person name="Kamekura M."/>
            <person name="Ito T."/>
            <person name="Moriya O."/>
            <person name="Ihara K."/>
            <person name="Takahashi-Ando N."/>
            <person name="Fukushima Y."/>
            <person name="Yoshida Y."/>
            <person name="Usama R."/>
            <person name="Takai K."/>
            <person name="Minegishi H."/>
        </authorList>
    </citation>
    <scope>NUCLEOTIDE SEQUENCE [LARGE SCALE GENOMIC DNA]</scope>
    <source>
        <strain evidence="9 10">MD130-1</strain>
    </source>
</reference>
<protein>
    <submittedName>
        <fullName evidence="9">Cytochrome c550</fullName>
    </submittedName>
</protein>
<accession>A0A4C2EJ92</accession>
<proteinExistence type="inferred from homology"/>
<dbReference type="SUPFAM" id="SSF161098">
    <property type="entry name" value="MetI-like"/>
    <property type="match status" value="1"/>
</dbReference>
<comment type="caution">
    <text evidence="9">The sequence shown here is derived from an EMBL/GenBank/DDBJ whole genome shotgun (WGS) entry which is preliminary data.</text>
</comment>
<dbReference type="OrthoDB" id="312811at2157"/>
<evidence type="ECO:0000256" key="1">
    <source>
        <dbReference type="ARBA" id="ARBA00004651"/>
    </source>
</evidence>
<evidence type="ECO:0000259" key="8">
    <source>
        <dbReference type="PROSITE" id="PS50928"/>
    </source>
</evidence>
<evidence type="ECO:0000256" key="3">
    <source>
        <dbReference type="ARBA" id="ARBA00022475"/>
    </source>
</evidence>
<dbReference type="InterPro" id="IPR025966">
    <property type="entry name" value="OppC_N"/>
</dbReference>
<evidence type="ECO:0000313" key="10">
    <source>
        <dbReference type="Proteomes" id="UP000304382"/>
    </source>
</evidence>
<comment type="subcellular location">
    <subcellularLocation>
        <location evidence="1 7">Cell membrane</location>
        <topology evidence="1 7">Multi-pass membrane protein</topology>
    </subcellularLocation>
</comment>
<dbReference type="EMBL" id="BIXZ01000003">
    <property type="protein sequence ID" value="GCF14452.1"/>
    <property type="molecule type" value="Genomic_DNA"/>
</dbReference>
<feature type="transmembrane region" description="Helical" evidence="7">
    <location>
        <begin position="222"/>
        <end position="247"/>
    </location>
</feature>
<dbReference type="AlphaFoldDB" id="A0A4C2EJ92"/>
<keyword evidence="6 7" id="KW-0472">Membrane</keyword>